<protein>
    <recommendedName>
        <fullName evidence="16">Gag-pol polyprotein</fullName>
    </recommendedName>
</protein>
<dbReference type="GO" id="GO:0004519">
    <property type="term" value="F:endonuclease activity"/>
    <property type="evidence" value="ECO:0007669"/>
    <property type="project" value="UniProtKB-KW"/>
</dbReference>
<dbReference type="InterPro" id="IPR041577">
    <property type="entry name" value="RT_RNaseH_2"/>
</dbReference>
<evidence type="ECO:0000313" key="14">
    <source>
        <dbReference type="EMBL" id="KAJ8752343.1"/>
    </source>
</evidence>
<keyword evidence="4" id="KW-0540">Nuclease</keyword>
<dbReference type="CDD" id="cd01647">
    <property type="entry name" value="RT_LTR"/>
    <property type="match status" value="1"/>
</dbReference>
<dbReference type="InterPro" id="IPR053134">
    <property type="entry name" value="RNA-dir_DNA_polymerase"/>
</dbReference>
<keyword evidence="8" id="KW-0695">RNA-directed DNA polymerase</keyword>
<dbReference type="PANTHER" id="PTHR24559">
    <property type="entry name" value="TRANSPOSON TY3-I GAG-POL POLYPROTEIN"/>
    <property type="match status" value="1"/>
</dbReference>
<evidence type="ECO:0000313" key="15">
    <source>
        <dbReference type="Proteomes" id="UP001159364"/>
    </source>
</evidence>
<dbReference type="SUPFAM" id="SSF56672">
    <property type="entry name" value="DNA/RNA polymerases"/>
    <property type="match status" value="1"/>
</dbReference>
<dbReference type="GO" id="GO:0006508">
    <property type="term" value="P:proteolysis"/>
    <property type="evidence" value="ECO:0007669"/>
    <property type="project" value="UniProtKB-KW"/>
</dbReference>
<evidence type="ECO:0000259" key="13">
    <source>
        <dbReference type="PROSITE" id="PS50878"/>
    </source>
</evidence>
<keyword evidence="5" id="KW-0064">Aspartyl protease</keyword>
<evidence type="ECO:0000256" key="11">
    <source>
        <dbReference type="SAM" id="MobiDB-lite"/>
    </source>
</evidence>
<feature type="compositionally biased region" description="Low complexity" evidence="11">
    <location>
        <begin position="394"/>
        <end position="403"/>
    </location>
</feature>
<keyword evidence="10" id="KW-0863">Zinc-finger</keyword>
<keyword evidence="10" id="KW-0862">Zinc</keyword>
<reference evidence="14 15" key="1">
    <citation type="submission" date="2021-09" db="EMBL/GenBank/DDBJ databases">
        <title>Genomic insights and catalytic innovation underlie evolution of tropane alkaloids biosynthesis.</title>
        <authorList>
            <person name="Wang Y.-J."/>
            <person name="Tian T."/>
            <person name="Huang J.-P."/>
            <person name="Huang S.-X."/>
        </authorList>
    </citation>
    <scope>NUCLEOTIDE SEQUENCE [LARGE SCALE GENOMIC DNA]</scope>
    <source>
        <strain evidence="14">KIB-2018</strain>
        <tissue evidence="14">Leaf</tissue>
    </source>
</reference>
<evidence type="ECO:0000256" key="2">
    <source>
        <dbReference type="ARBA" id="ARBA00022679"/>
    </source>
</evidence>
<dbReference type="Pfam" id="PF03732">
    <property type="entry name" value="Retrotrans_gag"/>
    <property type="match status" value="1"/>
</dbReference>
<sequence>MTRSHSRQGSTDESHIPRDAGTHSVPISEAPSLQQEVPPSPPPMPQGTPMDPSFFQAFAQALTYAMVQRSQMPVQAPVDRSGQYDKLRKFGAVDFSGTTNPEEAKAWLKRTERVLVQMRCSDEDKLDYAVSLLQGDALHWWESVPHSQVVPPVLTWRDFVEVFRKKYLSRVYVQDKARKFLNLMQRDMSVSEYELKFTQLSRYTTNIVAAEEDKCRKFEGGLHLGIREKVLIHNFCDYQQLVDAALQAEKLENIRNEVNKKRKNMEQTFRKGTSAPLPERSTRSSHSQSEVGSSGVTRNKQVRAVSGQASNVGGDSRAGRSWFTHPLCDQCGKHHQGECLRSLGVCFRCGEKGHIAKNCPQTPRQEGSQFQVPRRRDSRTAPIEVGSSGTARKVVPPGRPRGQAPARVFAMTREEAAAAPEVVTSLPPVREIEFAVDVIPETTPISIPPYRMAPAELRELKEQLEELLENGYVRPSSSPWGAPVLFVKKKDGSWRMCIDYRRLNMVTIKNKYPLPWIDDLFDQLRGVRVFSKIDLRSGYHQLRIKESNVSKTAFRTRYGHYEFLVMPFGLTNAPAAFMDLMNRVFKEFLDQFVMVFIDDILVYSKSEEEHEEHLRIVLQTLRDRELYAKFSKCEFSLHEVTFLGHVISQDGVHVDPRKVEAVMNWPAPKTVTDVSNFLGLVGYYMRFVKGFSMIVASMTKLLRKNQKFIWTDECQKSFEELKLRLTSAPVLIFPSGDEGYTVYSDASRKGLGCVLMQGDRIWRHYLYGVQTKIFTNHKSLKMQS</sequence>
<dbReference type="GO" id="GO:0004190">
    <property type="term" value="F:aspartic-type endopeptidase activity"/>
    <property type="evidence" value="ECO:0007669"/>
    <property type="project" value="UniProtKB-KW"/>
</dbReference>
<name>A0AAV8SK60_9ROSI</name>
<keyword evidence="15" id="KW-1185">Reference proteome</keyword>
<dbReference type="SUPFAM" id="SSF57756">
    <property type="entry name" value="Retrovirus zinc finger-like domains"/>
    <property type="match status" value="1"/>
</dbReference>
<evidence type="ECO:0000256" key="6">
    <source>
        <dbReference type="ARBA" id="ARBA00022759"/>
    </source>
</evidence>
<dbReference type="FunFam" id="3.10.10.10:FF:000007">
    <property type="entry name" value="Retrovirus-related Pol polyprotein from transposon 17.6-like Protein"/>
    <property type="match status" value="1"/>
</dbReference>
<dbReference type="SMART" id="SM00343">
    <property type="entry name" value="ZnF_C2HC"/>
    <property type="match status" value="1"/>
</dbReference>
<feature type="domain" description="Reverse transcriptase" evidence="13">
    <location>
        <begin position="468"/>
        <end position="647"/>
    </location>
</feature>
<dbReference type="GO" id="GO:0003677">
    <property type="term" value="F:DNA binding"/>
    <property type="evidence" value="ECO:0007669"/>
    <property type="project" value="UniProtKB-KW"/>
</dbReference>
<dbReference type="PROSITE" id="PS50158">
    <property type="entry name" value="ZF_CCHC"/>
    <property type="match status" value="1"/>
</dbReference>
<keyword evidence="1" id="KW-0645">Protease</keyword>
<evidence type="ECO:0000256" key="4">
    <source>
        <dbReference type="ARBA" id="ARBA00022722"/>
    </source>
</evidence>
<dbReference type="GO" id="GO:0003964">
    <property type="term" value="F:RNA-directed DNA polymerase activity"/>
    <property type="evidence" value="ECO:0007669"/>
    <property type="project" value="UniProtKB-KW"/>
</dbReference>
<dbReference type="InterPro" id="IPR000477">
    <property type="entry name" value="RT_dom"/>
</dbReference>
<feature type="region of interest" description="Disordered" evidence="11">
    <location>
        <begin position="360"/>
        <end position="403"/>
    </location>
</feature>
<keyword evidence="3" id="KW-0548">Nucleotidyltransferase</keyword>
<dbReference type="EMBL" id="JAIWQS010000010">
    <property type="protein sequence ID" value="KAJ8752343.1"/>
    <property type="molecule type" value="Genomic_DNA"/>
</dbReference>
<accession>A0AAV8SK60</accession>
<evidence type="ECO:0000256" key="8">
    <source>
        <dbReference type="ARBA" id="ARBA00022918"/>
    </source>
</evidence>
<feature type="compositionally biased region" description="Low complexity" evidence="11">
    <location>
        <begin position="284"/>
        <end position="296"/>
    </location>
</feature>
<dbReference type="FunFam" id="3.30.70.270:FF:000020">
    <property type="entry name" value="Transposon Tf2-6 polyprotein-like Protein"/>
    <property type="match status" value="1"/>
</dbReference>
<evidence type="ECO:0000256" key="3">
    <source>
        <dbReference type="ARBA" id="ARBA00022695"/>
    </source>
</evidence>
<keyword evidence="2" id="KW-0808">Transferase</keyword>
<dbReference type="InterPro" id="IPR043128">
    <property type="entry name" value="Rev_trsase/Diguanyl_cyclase"/>
</dbReference>
<evidence type="ECO:0000259" key="12">
    <source>
        <dbReference type="PROSITE" id="PS50158"/>
    </source>
</evidence>
<keyword evidence="10" id="KW-0479">Metal-binding</keyword>
<feature type="domain" description="CCHC-type" evidence="12">
    <location>
        <begin position="346"/>
        <end position="361"/>
    </location>
</feature>
<dbReference type="Proteomes" id="UP001159364">
    <property type="component" value="Linkage Group LG10"/>
</dbReference>
<keyword evidence="6" id="KW-0255">Endonuclease</keyword>
<dbReference type="Gene3D" id="3.10.10.10">
    <property type="entry name" value="HIV Type 1 Reverse Transcriptase, subunit A, domain 1"/>
    <property type="match status" value="1"/>
</dbReference>
<dbReference type="Gene3D" id="4.10.60.10">
    <property type="entry name" value="Zinc finger, CCHC-type"/>
    <property type="match status" value="1"/>
</dbReference>
<evidence type="ECO:0000256" key="1">
    <source>
        <dbReference type="ARBA" id="ARBA00022670"/>
    </source>
</evidence>
<organism evidence="14 15">
    <name type="scientific">Erythroxylum novogranatense</name>
    <dbReference type="NCBI Taxonomy" id="1862640"/>
    <lineage>
        <taxon>Eukaryota</taxon>
        <taxon>Viridiplantae</taxon>
        <taxon>Streptophyta</taxon>
        <taxon>Embryophyta</taxon>
        <taxon>Tracheophyta</taxon>
        <taxon>Spermatophyta</taxon>
        <taxon>Magnoliopsida</taxon>
        <taxon>eudicotyledons</taxon>
        <taxon>Gunneridae</taxon>
        <taxon>Pentapetalae</taxon>
        <taxon>rosids</taxon>
        <taxon>fabids</taxon>
        <taxon>Malpighiales</taxon>
        <taxon>Erythroxylaceae</taxon>
        <taxon>Erythroxylum</taxon>
    </lineage>
</organism>
<feature type="compositionally biased region" description="Polar residues" evidence="11">
    <location>
        <begin position="360"/>
        <end position="371"/>
    </location>
</feature>
<comment type="caution">
    <text evidence="14">The sequence shown here is derived from an EMBL/GenBank/DDBJ whole genome shotgun (WGS) entry which is preliminary data.</text>
</comment>
<gene>
    <name evidence="14" type="ORF">K2173_003979</name>
</gene>
<dbReference type="Gene3D" id="3.30.70.270">
    <property type="match status" value="2"/>
</dbReference>
<dbReference type="AlphaFoldDB" id="A0AAV8SK60"/>
<evidence type="ECO:0000256" key="10">
    <source>
        <dbReference type="PROSITE-ProRule" id="PRU00047"/>
    </source>
</evidence>
<dbReference type="PROSITE" id="PS50878">
    <property type="entry name" value="RT_POL"/>
    <property type="match status" value="1"/>
</dbReference>
<keyword evidence="7" id="KW-0378">Hydrolase</keyword>
<keyword evidence="9" id="KW-0238">DNA-binding</keyword>
<dbReference type="Pfam" id="PF17919">
    <property type="entry name" value="RT_RNaseH_2"/>
    <property type="match status" value="1"/>
</dbReference>
<dbReference type="InterPro" id="IPR005162">
    <property type="entry name" value="Retrotrans_gag_dom"/>
</dbReference>
<evidence type="ECO:0000256" key="7">
    <source>
        <dbReference type="ARBA" id="ARBA00022801"/>
    </source>
</evidence>
<evidence type="ECO:0000256" key="5">
    <source>
        <dbReference type="ARBA" id="ARBA00022750"/>
    </source>
</evidence>
<dbReference type="Pfam" id="PF00098">
    <property type="entry name" value="zf-CCHC"/>
    <property type="match status" value="1"/>
</dbReference>
<proteinExistence type="predicted"/>
<dbReference type="InterPro" id="IPR036875">
    <property type="entry name" value="Znf_CCHC_sf"/>
</dbReference>
<feature type="compositionally biased region" description="Basic and acidic residues" evidence="11">
    <location>
        <begin position="10"/>
        <end position="21"/>
    </location>
</feature>
<dbReference type="GO" id="GO:0008270">
    <property type="term" value="F:zinc ion binding"/>
    <property type="evidence" value="ECO:0007669"/>
    <property type="project" value="UniProtKB-KW"/>
</dbReference>
<dbReference type="PANTHER" id="PTHR24559:SF447">
    <property type="entry name" value="RNA-DIRECTED DNA POLYMERASE HOMOLOG"/>
    <property type="match status" value="1"/>
</dbReference>
<dbReference type="InterPro" id="IPR001878">
    <property type="entry name" value="Znf_CCHC"/>
</dbReference>
<evidence type="ECO:0008006" key="16">
    <source>
        <dbReference type="Google" id="ProtNLM"/>
    </source>
</evidence>
<feature type="region of interest" description="Disordered" evidence="11">
    <location>
        <begin position="1"/>
        <end position="52"/>
    </location>
</feature>
<feature type="compositionally biased region" description="Basic and acidic residues" evidence="11">
    <location>
        <begin position="258"/>
        <end position="269"/>
    </location>
</feature>
<dbReference type="Pfam" id="PF00078">
    <property type="entry name" value="RVT_1"/>
    <property type="match status" value="1"/>
</dbReference>
<feature type="region of interest" description="Disordered" evidence="11">
    <location>
        <begin position="258"/>
        <end position="316"/>
    </location>
</feature>
<evidence type="ECO:0000256" key="9">
    <source>
        <dbReference type="ARBA" id="ARBA00023125"/>
    </source>
</evidence>
<dbReference type="InterPro" id="IPR043502">
    <property type="entry name" value="DNA/RNA_pol_sf"/>
</dbReference>